<dbReference type="Proteomes" id="UP000288291">
    <property type="component" value="Unassembled WGS sequence"/>
</dbReference>
<dbReference type="Pfam" id="PF23961">
    <property type="entry name" value="Phage_tail_terminator_9"/>
    <property type="match status" value="1"/>
</dbReference>
<reference evidence="2 3" key="1">
    <citation type="submission" date="2018-12" db="EMBL/GenBank/DDBJ databases">
        <authorList>
            <person name="Meng J."/>
        </authorList>
    </citation>
    <scope>NUCLEOTIDE SEQUENCE [LARGE SCALE GENOMIC DNA]</scope>
    <source>
        <strain evidence="2 3">HT111-2</strain>
    </source>
</reference>
<evidence type="ECO:0000313" key="3">
    <source>
        <dbReference type="Proteomes" id="UP000288291"/>
    </source>
</evidence>
<organism evidence="2 3">
    <name type="scientific">Lactobacillus xujianguonis</name>
    <dbReference type="NCBI Taxonomy" id="2495899"/>
    <lineage>
        <taxon>Bacteria</taxon>
        <taxon>Bacillati</taxon>
        <taxon>Bacillota</taxon>
        <taxon>Bacilli</taxon>
        <taxon>Lactobacillales</taxon>
        <taxon>Lactobacillaceae</taxon>
        <taxon>Lactobacillus</taxon>
    </lineage>
</organism>
<name>A0A437STG9_9LACO</name>
<dbReference type="InterPro" id="IPR057087">
    <property type="entry name" value="Gp12-like"/>
</dbReference>
<gene>
    <name evidence="2" type="ORF">EJK17_09025</name>
</gene>
<evidence type="ECO:0000313" key="2">
    <source>
        <dbReference type="EMBL" id="RVU70164.1"/>
    </source>
</evidence>
<dbReference type="AlphaFoldDB" id="A0A437STG9"/>
<protein>
    <recommendedName>
        <fullName evidence="1">Phage neck terminator protein gp12-like domain-containing protein</fullName>
    </recommendedName>
</protein>
<accession>A0A437STG9</accession>
<keyword evidence="3" id="KW-1185">Reference proteome</keyword>
<proteinExistence type="predicted"/>
<feature type="domain" description="Phage neck terminator protein gp12-like" evidence="1">
    <location>
        <begin position="21"/>
        <end position="142"/>
    </location>
</feature>
<dbReference type="RefSeq" id="WP_127796365.1">
    <property type="nucleotide sequence ID" value="NZ_ML136896.1"/>
</dbReference>
<comment type="caution">
    <text evidence="2">The sequence shown here is derived from an EMBL/GenBank/DDBJ whole genome shotgun (WGS) entry which is preliminary data.</text>
</comment>
<dbReference type="EMBL" id="RXIA01000028">
    <property type="protein sequence ID" value="RVU70164.1"/>
    <property type="molecule type" value="Genomic_DNA"/>
</dbReference>
<evidence type="ECO:0000259" key="1">
    <source>
        <dbReference type="Pfam" id="PF23961"/>
    </source>
</evidence>
<sequence>MDSNYIPKMSDHFLVQSILGKVIEDLTGRPLVNMANTDEMPDYPYFSFNWIDLGKDTTTDWLGVNEQYVSTMQIDVHDSDPDRAQQLSRKLYRALRSVNYQRVFNQAQIVPQNITNTSNRTVILGSYYDYRYGFDCSFLINGGQEYDFSKLKFDYSTTDIKTVTTGMSYGSKNGSFDVPRKSKEEK</sequence>
<dbReference type="NCBIfam" id="NF047498">
    <property type="entry name" value="LIC_12616_fam"/>
    <property type="match status" value="1"/>
</dbReference>